<comment type="caution">
    <text evidence="2">The sequence shown here is derived from an EMBL/GenBank/DDBJ whole genome shotgun (WGS) entry which is preliminary data.</text>
</comment>
<gene>
    <name evidence="2" type="ORF">MFORT_24807</name>
</gene>
<proteinExistence type="predicted"/>
<sequence length="61" mass="6596">MGHSGATAGGSDIGEPIGNEIIEDGENRRVRLVGLFRRRAEDTDRVTDRTTMPGQPGFVAR</sequence>
<organism evidence="2 3">
    <name type="scientific">Mycolicibacterium fortuitum subsp. fortuitum DSM 46621 = ATCC 6841 = JCM 6387</name>
    <dbReference type="NCBI Taxonomy" id="1214102"/>
    <lineage>
        <taxon>Bacteria</taxon>
        <taxon>Bacillati</taxon>
        <taxon>Actinomycetota</taxon>
        <taxon>Actinomycetes</taxon>
        <taxon>Mycobacteriales</taxon>
        <taxon>Mycobacteriaceae</taxon>
        <taxon>Mycolicibacterium</taxon>
    </lineage>
</organism>
<evidence type="ECO:0000313" key="3">
    <source>
        <dbReference type="Proteomes" id="UP000006043"/>
    </source>
</evidence>
<protein>
    <submittedName>
        <fullName evidence="2">Uncharacterized protein</fullName>
    </submittedName>
</protein>
<dbReference type="HOGENOM" id="CLU_2917663_0_0_11"/>
<reference evidence="2 3" key="1">
    <citation type="journal article" date="2012" name="J. Bacteriol.">
        <title>Complete Genome Sequence of Mycobacterium fortuitum subsp. fortuitum Type Strain DSM46621.</title>
        <authorList>
            <person name="Ho Y.S."/>
            <person name="Adroub S.A."/>
            <person name="Aleisa F."/>
            <person name="Mahmood H."/>
            <person name="Othoum G."/>
            <person name="Rashid F."/>
            <person name="Zaher M."/>
            <person name="Ali S."/>
            <person name="Bitter W."/>
            <person name="Pain A."/>
            <person name="Abdallah A.M."/>
        </authorList>
    </citation>
    <scope>NUCLEOTIDE SEQUENCE [LARGE SCALE GENOMIC DNA]</scope>
    <source>
        <strain evidence="3">DSM46621</strain>
    </source>
</reference>
<dbReference type="AlphaFoldDB" id="K0V084"/>
<name>K0V084_MYCFO</name>
<accession>K0V084</accession>
<evidence type="ECO:0000313" key="2">
    <source>
        <dbReference type="EMBL" id="EJZ08303.1"/>
    </source>
</evidence>
<feature type="region of interest" description="Disordered" evidence="1">
    <location>
        <begin position="41"/>
        <end position="61"/>
    </location>
</feature>
<evidence type="ECO:0000256" key="1">
    <source>
        <dbReference type="SAM" id="MobiDB-lite"/>
    </source>
</evidence>
<dbReference type="EMBL" id="ALQB01000138">
    <property type="protein sequence ID" value="EJZ08303.1"/>
    <property type="molecule type" value="Genomic_DNA"/>
</dbReference>
<feature type="region of interest" description="Disordered" evidence="1">
    <location>
        <begin position="1"/>
        <end position="21"/>
    </location>
</feature>
<dbReference type="Proteomes" id="UP000006043">
    <property type="component" value="Unassembled WGS sequence"/>
</dbReference>